<keyword evidence="2" id="KW-0539">Nucleus</keyword>
<dbReference type="GO" id="GO:0009611">
    <property type="term" value="P:response to wounding"/>
    <property type="evidence" value="ECO:0007669"/>
    <property type="project" value="UniProtKB-UniRule"/>
</dbReference>
<dbReference type="PANTHER" id="PTHR33077">
    <property type="entry name" value="PROTEIN TIFY 4A-RELATED-RELATED"/>
    <property type="match status" value="1"/>
</dbReference>
<dbReference type="STRING" id="81985.R0IEP2"/>
<dbReference type="GO" id="GO:0031347">
    <property type="term" value="P:regulation of defense response"/>
    <property type="evidence" value="ECO:0007669"/>
    <property type="project" value="UniProtKB-UniRule"/>
</dbReference>
<dbReference type="InterPro" id="IPR018467">
    <property type="entry name" value="CCT_CS"/>
</dbReference>
<comment type="function">
    <text evidence="2">Repressor of jasmonate responses.</text>
</comment>
<dbReference type="Pfam" id="PF06200">
    <property type="entry name" value="tify"/>
    <property type="match status" value="1"/>
</dbReference>
<keyword evidence="2" id="KW-1184">Jasmonic acid signaling pathway</keyword>
<proteinExistence type="inferred from homology"/>
<name>R0IEP2_9BRAS</name>
<organism evidence="4 5">
    <name type="scientific">Capsella rubella</name>
    <dbReference type="NCBI Taxonomy" id="81985"/>
    <lineage>
        <taxon>Eukaryota</taxon>
        <taxon>Viridiplantae</taxon>
        <taxon>Streptophyta</taxon>
        <taxon>Embryophyta</taxon>
        <taxon>Tracheophyta</taxon>
        <taxon>Spermatophyta</taxon>
        <taxon>Magnoliopsida</taxon>
        <taxon>eudicotyledons</taxon>
        <taxon>Gunneridae</taxon>
        <taxon>Pentapetalae</taxon>
        <taxon>rosids</taxon>
        <taxon>malvids</taxon>
        <taxon>Brassicales</taxon>
        <taxon>Brassicaceae</taxon>
        <taxon>Camelineae</taxon>
        <taxon>Capsella</taxon>
    </lineage>
</organism>
<keyword evidence="5" id="KW-1185">Reference proteome</keyword>
<dbReference type="Proteomes" id="UP000029121">
    <property type="component" value="Unassembled WGS sequence"/>
</dbReference>
<dbReference type="InterPro" id="IPR040390">
    <property type="entry name" value="TIFY/JAZ"/>
</dbReference>
<feature type="domain" description="Tify" evidence="3">
    <location>
        <begin position="148"/>
        <end position="183"/>
    </location>
</feature>
<dbReference type="AlphaFoldDB" id="R0IEP2"/>
<accession>R0IEP2</accession>
<sequence length="284" mass="31369">MERDFLGMASKLSSRITVKEETNQDLAPSRGMMEWPFSSQNCSSAPQILSFGAFSDQDRRIKSVNDRLLPSVSFTPTSVAYKNQRTHYSQQEQTTITASICEPRGKSFKNSFANHQYLGGSHIMTPPVSVFPGPSSFLFVIRSSSKRIGSPSSQLTIFYAGAVSVYKDISPEKAHAIMLLARDGPQDKPVPMPRPQKPVHHPFAVVTDHSKTGSGTTGLRVTKTMTSLASTHTDASNMASPVGLRQTRKASLARFLEKRKERVINFSPYYVENKSSTDSRTPMS</sequence>
<evidence type="ECO:0000313" key="4">
    <source>
        <dbReference type="EMBL" id="EOA36730.1"/>
    </source>
</evidence>
<evidence type="ECO:0000256" key="1">
    <source>
        <dbReference type="ARBA" id="ARBA00008614"/>
    </source>
</evidence>
<dbReference type="GO" id="GO:0005634">
    <property type="term" value="C:nucleus"/>
    <property type="evidence" value="ECO:0007669"/>
    <property type="project" value="UniProtKB-SubCell"/>
</dbReference>
<dbReference type="InterPro" id="IPR010399">
    <property type="entry name" value="Tify_dom"/>
</dbReference>
<protein>
    <recommendedName>
        <fullName evidence="2">Protein TIFY</fullName>
    </recommendedName>
    <alternativeName>
        <fullName evidence="2">Jasmonate ZIM domain-containing protein</fullName>
    </alternativeName>
</protein>
<dbReference type="PANTHER" id="PTHR33077:SF90">
    <property type="entry name" value="PROTEIN TIFY 7"/>
    <property type="match status" value="1"/>
</dbReference>
<evidence type="ECO:0000313" key="5">
    <source>
        <dbReference type="Proteomes" id="UP000029121"/>
    </source>
</evidence>
<dbReference type="EMBL" id="KB870805">
    <property type="protein sequence ID" value="EOA36730.1"/>
    <property type="molecule type" value="Genomic_DNA"/>
</dbReference>
<gene>
    <name evidence="4" type="ORF">CARUB_v10012517mg</name>
</gene>
<comment type="subcellular location">
    <subcellularLocation>
        <location evidence="2">Nucleus</location>
    </subcellularLocation>
</comment>
<evidence type="ECO:0000256" key="2">
    <source>
        <dbReference type="RuleBase" id="RU369065"/>
    </source>
</evidence>
<comment type="domain">
    <text evidence="2">The jas domain is required for interaction with COI1.</text>
</comment>
<comment type="similarity">
    <text evidence="1 2">Belongs to the TIFY/JAZ family.</text>
</comment>
<dbReference type="eggNOG" id="ENOG502QWAG">
    <property type="taxonomic scope" value="Eukaryota"/>
</dbReference>
<reference evidence="5" key="1">
    <citation type="journal article" date="2013" name="Nat. Genet.">
        <title>The Capsella rubella genome and the genomic consequences of rapid mating system evolution.</title>
        <authorList>
            <person name="Slotte T."/>
            <person name="Hazzouri K.M."/>
            <person name="Agren J.A."/>
            <person name="Koenig D."/>
            <person name="Maumus F."/>
            <person name="Guo Y.L."/>
            <person name="Steige K."/>
            <person name="Platts A.E."/>
            <person name="Escobar J.S."/>
            <person name="Newman L.K."/>
            <person name="Wang W."/>
            <person name="Mandakova T."/>
            <person name="Vello E."/>
            <person name="Smith L.M."/>
            <person name="Henz S.R."/>
            <person name="Steffen J."/>
            <person name="Takuno S."/>
            <person name="Brandvain Y."/>
            <person name="Coop G."/>
            <person name="Andolfatto P."/>
            <person name="Hu T.T."/>
            <person name="Blanchette M."/>
            <person name="Clark R.M."/>
            <person name="Quesneville H."/>
            <person name="Nordborg M."/>
            <person name="Gaut B.S."/>
            <person name="Lysak M.A."/>
            <person name="Jenkins J."/>
            <person name="Grimwood J."/>
            <person name="Chapman J."/>
            <person name="Prochnik S."/>
            <person name="Shu S."/>
            <person name="Rokhsar D."/>
            <person name="Schmutz J."/>
            <person name="Weigel D."/>
            <person name="Wright S.I."/>
        </authorList>
    </citation>
    <scope>NUCLEOTIDE SEQUENCE [LARGE SCALE GENOMIC DNA]</scope>
    <source>
        <strain evidence="5">cv. Monte Gargano</strain>
    </source>
</reference>
<dbReference type="Pfam" id="PF09425">
    <property type="entry name" value="Jas_motif"/>
    <property type="match status" value="1"/>
</dbReference>
<dbReference type="GO" id="GO:2000022">
    <property type="term" value="P:regulation of jasmonic acid mediated signaling pathway"/>
    <property type="evidence" value="ECO:0007669"/>
    <property type="project" value="UniProtKB-UniRule"/>
</dbReference>
<evidence type="ECO:0000259" key="3">
    <source>
        <dbReference type="PROSITE" id="PS51320"/>
    </source>
</evidence>
<dbReference type="PROSITE" id="PS51320">
    <property type="entry name" value="TIFY"/>
    <property type="match status" value="1"/>
</dbReference>
<dbReference type="SMART" id="SM00979">
    <property type="entry name" value="TIFY"/>
    <property type="match status" value="1"/>
</dbReference>